<evidence type="ECO:0000256" key="5">
    <source>
        <dbReference type="ARBA" id="ARBA00022803"/>
    </source>
</evidence>
<dbReference type="InterPro" id="IPR011990">
    <property type="entry name" value="TPR-like_helical_dom_sf"/>
</dbReference>
<evidence type="ECO:0000313" key="10">
    <source>
        <dbReference type="Proteomes" id="UP000292447"/>
    </source>
</evidence>
<sequence length="578" mass="66412">MTDLINLRQELYVSAQTLSQFGLYHAAKWALEALNGLAHVTEPFEPPTPKTDASDEKDHFKFVLAKSYFDCKEFERAAHVLKDCVGAKALFLKLYATYISVDRRAAESAGGALDLGASPLGINGPGHNNDDYAPEKKKDLADGLSGRVGSIILEIESFHRNCPETPDAFLLFLEGLIYCKRKRYSLAQDHLLASLQVFPYNWSCWQELLLTFSTYEEAAAFLERVKTTTPELAAGVMFQIFEVVLLQEFYQQLGGFHEKINHLCEIFPDFTFLKVQKFLVAYHGLDYFQAESLFDEILINDPMRLDDLDTYLNMLYVMEKKSKLAFLAQYTAQIDKFRAETCCVVANYHLMKGEHDKAVMYYKRALTLNKACLSAWTLMGHEFVELKNSHAAIELYRRAVDINAKDFRAWYGLGQAYEVLDMHLYALYYYQRATDLQPADKRMWQAIGNCYEKIDKLGEALSSFEKALAIETMNRVSDDPAEPASAEPHICYKLALISERLGRAKETYKYMRMCFEQEFEWGVTDETLKARLWLARYSLENRHYEDAYELAKDFNFSNAHDVEEARAIAKDARSRMSN</sequence>
<keyword evidence="1" id="KW-0132">Cell division</keyword>
<accession>A0A4P6XV15</accession>
<keyword evidence="2" id="KW-0677">Repeat</keyword>
<keyword evidence="3" id="KW-0498">Mitosis</keyword>
<proteinExistence type="predicted"/>
<keyword evidence="6" id="KW-0131">Cell cycle</keyword>
<dbReference type="GO" id="GO:0005680">
    <property type="term" value="C:anaphase-promoting complex"/>
    <property type="evidence" value="ECO:0007669"/>
    <property type="project" value="InterPro"/>
</dbReference>
<evidence type="ECO:0000313" key="9">
    <source>
        <dbReference type="EMBL" id="QBM90366.1"/>
    </source>
</evidence>
<dbReference type="Pfam" id="PF13181">
    <property type="entry name" value="TPR_8"/>
    <property type="match status" value="2"/>
</dbReference>
<gene>
    <name evidence="9" type="primary">MPUL0E06150</name>
    <name evidence="9" type="ORF">METSCH_E06150</name>
</gene>
<dbReference type="Proteomes" id="UP000292447">
    <property type="component" value="Chromosome V"/>
</dbReference>
<dbReference type="SMART" id="SM00028">
    <property type="entry name" value="TPR"/>
    <property type="match status" value="5"/>
</dbReference>
<organism evidence="9 10">
    <name type="scientific">Metschnikowia aff. pulcherrima</name>
    <dbReference type="NCBI Taxonomy" id="2163413"/>
    <lineage>
        <taxon>Eukaryota</taxon>
        <taxon>Fungi</taxon>
        <taxon>Dikarya</taxon>
        <taxon>Ascomycota</taxon>
        <taxon>Saccharomycotina</taxon>
        <taxon>Pichiomycetes</taxon>
        <taxon>Metschnikowiaceae</taxon>
        <taxon>Metschnikowia</taxon>
    </lineage>
</organism>
<keyword evidence="10" id="KW-1185">Reference proteome</keyword>
<dbReference type="PROSITE" id="PS50005">
    <property type="entry name" value="TPR"/>
    <property type="match status" value="3"/>
</dbReference>
<keyword evidence="5 7" id="KW-0802">TPR repeat</keyword>
<feature type="repeat" description="TPR" evidence="7">
    <location>
        <begin position="407"/>
        <end position="440"/>
    </location>
</feature>
<evidence type="ECO:0000256" key="2">
    <source>
        <dbReference type="ARBA" id="ARBA00022737"/>
    </source>
</evidence>
<feature type="domain" description="Cdc23" evidence="8">
    <location>
        <begin position="7"/>
        <end position="277"/>
    </location>
</feature>
<evidence type="ECO:0000256" key="3">
    <source>
        <dbReference type="ARBA" id="ARBA00022776"/>
    </source>
</evidence>
<dbReference type="InterPro" id="IPR007192">
    <property type="entry name" value="APC8"/>
</dbReference>
<name>A0A4P6XV15_9ASCO</name>
<dbReference type="InterPro" id="IPR019734">
    <property type="entry name" value="TPR_rpt"/>
</dbReference>
<dbReference type="PANTHER" id="PTHR12558">
    <property type="entry name" value="CELL DIVISION CYCLE 16,23,27"/>
    <property type="match status" value="1"/>
</dbReference>
<dbReference type="Pfam" id="PF13414">
    <property type="entry name" value="TPR_11"/>
    <property type="match status" value="1"/>
</dbReference>
<dbReference type="STRING" id="2163413.A0A4P6XV15"/>
<evidence type="ECO:0000259" key="8">
    <source>
        <dbReference type="Pfam" id="PF04049"/>
    </source>
</evidence>
<evidence type="ECO:0000256" key="1">
    <source>
        <dbReference type="ARBA" id="ARBA00022618"/>
    </source>
</evidence>
<dbReference type="GO" id="GO:0016567">
    <property type="term" value="P:protein ubiquitination"/>
    <property type="evidence" value="ECO:0007669"/>
    <property type="project" value="TreeGrafter"/>
</dbReference>
<evidence type="ECO:0000256" key="6">
    <source>
        <dbReference type="ARBA" id="ARBA00023306"/>
    </source>
</evidence>
<dbReference type="AlphaFoldDB" id="A0A4P6XV15"/>
<dbReference type="PANTHER" id="PTHR12558:SF10">
    <property type="entry name" value="CELL DIVISION CYCLE PROTEIN 23 HOMOLOG"/>
    <property type="match status" value="1"/>
</dbReference>
<reference evidence="10" key="1">
    <citation type="submission" date="2019-03" db="EMBL/GenBank/DDBJ databases">
        <title>Snf2 controls pulcherriminic acid biosynthesis and connects pigmentation and antifungal activity of the yeast Metschnikowia pulcherrima.</title>
        <authorList>
            <person name="Gore-Lloyd D."/>
            <person name="Sumann I."/>
            <person name="Brachmann A.O."/>
            <person name="Schneeberger K."/>
            <person name="Ortiz-Merino R.A."/>
            <person name="Moreno-Beltran M."/>
            <person name="Schlaefli M."/>
            <person name="Kirner P."/>
            <person name="Santos Kron A."/>
            <person name="Wolfe K.H."/>
            <person name="Piel J."/>
            <person name="Ahrens C.H."/>
            <person name="Henk D."/>
            <person name="Freimoser F.M."/>
        </authorList>
    </citation>
    <scope>NUCLEOTIDE SEQUENCE [LARGE SCALE GENOMIC DNA]</scope>
    <source>
        <strain evidence="10">APC 1.2</strain>
    </source>
</reference>
<protein>
    <submittedName>
        <fullName evidence="9">Anaphase-promoting complex subunit 8</fullName>
    </submittedName>
</protein>
<keyword evidence="4" id="KW-0833">Ubl conjugation pathway</keyword>
<feature type="repeat" description="TPR" evidence="7">
    <location>
        <begin position="441"/>
        <end position="474"/>
    </location>
</feature>
<evidence type="ECO:0000256" key="4">
    <source>
        <dbReference type="ARBA" id="ARBA00022786"/>
    </source>
</evidence>
<dbReference type="GO" id="GO:0031145">
    <property type="term" value="P:anaphase-promoting complex-dependent catabolic process"/>
    <property type="evidence" value="ECO:0007669"/>
    <property type="project" value="TreeGrafter"/>
</dbReference>
<dbReference type="EMBL" id="CP034460">
    <property type="protein sequence ID" value="QBM90366.1"/>
    <property type="molecule type" value="Genomic_DNA"/>
</dbReference>
<dbReference type="GO" id="GO:0051301">
    <property type="term" value="P:cell division"/>
    <property type="evidence" value="ECO:0007669"/>
    <property type="project" value="UniProtKB-KW"/>
</dbReference>
<dbReference type="SUPFAM" id="SSF48452">
    <property type="entry name" value="TPR-like"/>
    <property type="match status" value="3"/>
</dbReference>
<dbReference type="Pfam" id="PF04049">
    <property type="entry name" value="ANAPC8"/>
    <property type="match status" value="1"/>
</dbReference>
<feature type="repeat" description="TPR" evidence="7">
    <location>
        <begin position="373"/>
        <end position="406"/>
    </location>
</feature>
<dbReference type="Gene3D" id="1.25.40.10">
    <property type="entry name" value="Tetratricopeptide repeat domain"/>
    <property type="match status" value="2"/>
</dbReference>
<dbReference type="GO" id="GO:0045842">
    <property type="term" value="P:positive regulation of mitotic metaphase/anaphase transition"/>
    <property type="evidence" value="ECO:0007669"/>
    <property type="project" value="TreeGrafter"/>
</dbReference>
<evidence type="ECO:0000256" key="7">
    <source>
        <dbReference type="PROSITE-ProRule" id="PRU00339"/>
    </source>
</evidence>